<evidence type="ECO:0000256" key="3">
    <source>
        <dbReference type="ARBA" id="ARBA00022553"/>
    </source>
</evidence>
<evidence type="ECO:0000313" key="13">
    <source>
        <dbReference type="EMBL" id="PUV24787.1"/>
    </source>
</evidence>
<dbReference type="Gene3D" id="3.30.565.10">
    <property type="entry name" value="Histidine kinase-like ATPase, C-terminal domain"/>
    <property type="match status" value="1"/>
</dbReference>
<feature type="chain" id="PRO_5016833136" description="histidine kinase" evidence="11">
    <location>
        <begin position="27"/>
        <end position="655"/>
    </location>
</feature>
<dbReference type="PANTHER" id="PTHR24421:SF10">
    <property type="entry name" value="NITRATE_NITRITE SENSOR PROTEIN NARQ"/>
    <property type="match status" value="1"/>
</dbReference>
<feature type="signal peptide" evidence="11">
    <location>
        <begin position="1"/>
        <end position="26"/>
    </location>
</feature>
<keyword evidence="11" id="KW-0732">Signal</keyword>
<evidence type="ECO:0000256" key="5">
    <source>
        <dbReference type="ARBA" id="ARBA00022741"/>
    </source>
</evidence>
<dbReference type="EMBL" id="QCXX01000002">
    <property type="protein sequence ID" value="PUV24787.1"/>
    <property type="molecule type" value="Genomic_DNA"/>
</dbReference>
<comment type="catalytic activity">
    <reaction evidence="1">
        <text>ATP + protein L-histidine = ADP + protein N-phospho-L-histidine.</text>
        <dbReference type="EC" id="2.7.13.3"/>
    </reaction>
</comment>
<proteinExistence type="predicted"/>
<keyword evidence="9" id="KW-0175">Coiled coil</keyword>
<reference evidence="13 14" key="1">
    <citation type="submission" date="2018-04" db="EMBL/GenBank/DDBJ databases">
        <title>Sphingobacterium sp. M46 Genome.</title>
        <authorList>
            <person name="Cheng J."/>
            <person name="Li Y."/>
        </authorList>
    </citation>
    <scope>NUCLEOTIDE SEQUENCE [LARGE SCALE GENOMIC DNA]</scope>
    <source>
        <strain evidence="13 14">M46</strain>
    </source>
</reference>
<dbReference type="SUPFAM" id="SSF48452">
    <property type="entry name" value="TPR-like"/>
    <property type="match status" value="1"/>
</dbReference>
<evidence type="ECO:0000256" key="10">
    <source>
        <dbReference type="SAM" id="Phobius"/>
    </source>
</evidence>
<dbReference type="InterPro" id="IPR011990">
    <property type="entry name" value="TPR-like_helical_dom_sf"/>
</dbReference>
<gene>
    <name evidence="13" type="ORF">DCO56_07405</name>
</gene>
<dbReference type="PROSITE" id="PS50109">
    <property type="entry name" value="HIS_KIN"/>
    <property type="match status" value="1"/>
</dbReference>
<dbReference type="Gene3D" id="1.20.5.1930">
    <property type="match status" value="1"/>
</dbReference>
<protein>
    <recommendedName>
        <fullName evidence="2">histidine kinase</fullName>
        <ecNumber evidence="2">2.7.13.3</ecNumber>
    </recommendedName>
</protein>
<evidence type="ECO:0000256" key="6">
    <source>
        <dbReference type="ARBA" id="ARBA00022777"/>
    </source>
</evidence>
<evidence type="ECO:0000256" key="4">
    <source>
        <dbReference type="ARBA" id="ARBA00022679"/>
    </source>
</evidence>
<dbReference type="PANTHER" id="PTHR24421">
    <property type="entry name" value="NITRATE/NITRITE SENSOR PROTEIN NARX-RELATED"/>
    <property type="match status" value="1"/>
</dbReference>
<dbReference type="CDD" id="cd16917">
    <property type="entry name" value="HATPase_UhpB-NarQ-NarX-like"/>
    <property type="match status" value="1"/>
</dbReference>
<keyword evidence="10" id="KW-0472">Membrane</keyword>
<keyword evidence="8" id="KW-0902">Two-component regulatory system</keyword>
<keyword evidence="6 13" id="KW-0418">Kinase</keyword>
<evidence type="ECO:0000256" key="2">
    <source>
        <dbReference type="ARBA" id="ARBA00012438"/>
    </source>
</evidence>
<dbReference type="InterPro" id="IPR036890">
    <property type="entry name" value="HATPase_C_sf"/>
</dbReference>
<evidence type="ECO:0000259" key="12">
    <source>
        <dbReference type="PROSITE" id="PS50109"/>
    </source>
</evidence>
<keyword evidence="14" id="KW-1185">Reference proteome</keyword>
<evidence type="ECO:0000256" key="7">
    <source>
        <dbReference type="ARBA" id="ARBA00022840"/>
    </source>
</evidence>
<dbReference type="Proteomes" id="UP000250831">
    <property type="component" value="Unassembled WGS sequence"/>
</dbReference>
<dbReference type="GO" id="GO:0005524">
    <property type="term" value="F:ATP binding"/>
    <property type="evidence" value="ECO:0007669"/>
    <property type="project" value="UniProtKB-KW"/>
</dbReference>
<dbReference type="AlphaFoldDB" id="A0A363NVK6"/>
<dbReference type="SUPFAM" id="SSF55874">
    <property type="entry name" value="ATPase domain of HSP90 chaperone/DNA topoisomerase II/histidine kinase"/>
    <property type="match status" value="1"/>
</dbReference>
<dbReference type="InterPro" id="IPR011712">
    <property type="entry name" value="Sig_transdc_His_kin_sub3_dim/P"/>
</dbReference>
<dbReference type="EC" id="2.7.13.3" evidence="2"/>
<dbReference type="Pfam" id="PF02518">
    <property type="entry name" value="HATPase_c"/>
    <property type="match status" value="1"/>
</dbReference>
<keyword evidence="5" id="KW-0547">Nucleotide-binding</keyword>
<evidence type="ECO:0000256" key="8">
    <source>
        <dbReference type="ARBA" id="ARBA00023012"/>
    </source>
</evidence>
<feature type="domain" description="Histidine kinase" evidence="12">
    <location>
        <begin position="471"/>
        <end position="655"/>
    </location>
</feature>
<evidence type="ECO:0000256" key="1">
    <source>
        <dbReference type="ARBA" id="ARBA00000085"/>
    </source>
</evidence>
<evidence type="ECO:0000313" key="14">
    <source>
        <dbReference type="Proteomes" id="UP000250831"/>
    </source>
</evidence>
<feature type="transmembrane region" description="Helical" evidence="10">
    <location>
        <begin position="407"/>
        <end position="428"/>
    </location>
</feature>
<sequence length="655" mass="75016">MGLQCRVLLKLIVCCAMCFAAQTTKAQGFLPLNEEKYRADAEMLLKSTSDDSVKTLQYFYLADYYRFRDTARFWENMRRGEQMAKPFKSLQAMGALYKSFFYGQFLDSERAKVEAQKCVDILGNAKQPFQQQLLAKAWYNLGLIRFPKKGFADFLDILNGKCLPYAKAHDPLMEGAINTMIGMTFMSSNQLVKADEYHQMAIKQLEQQPASTALLVAYLNAVSTYCYQVKSKEARQLLDKVKVMLGDNPNSSQLPNYYYNEALYFTTKQQTDEALRMLNIGLKWSKKMNNWKSYQMMLFRKFNVYLMQKKYAEAKLSLEEIIKNGLLTRDLYNSKIVYSQLATVNELMGDYKEALKMSNVASKLSDSIQKVQLLEKMNEMEAKYKTVEKEKLILNLRAEKDRNQLKILLVLGIAILLFIVVLFVTFSYKKQRKLNGQIQMNHEIALEKLAKEKQLQISESMLKAEEQERQRIAQDLHDSIGGMLTGLKFKIAGGQTDEFNLTDELPHKLNDILGEVRRISHNLMPESLRQFGLIAALEQLCLSMRNSKVQIQFENYEDEVRLDFQKGLAIYRIVQEAISNALKYADADLIIVQVSKSQGILQILIEDNGKGFDSSVANYGMGLNNMVKRIKWINGSIDMQSKIGSGTQIEVGVSV</sequence>
<dbReference type="InterPro" id="IPR050482">
    <property type="entry name" value="Sensor_HK_TwoCompSys"/>
</dbReference>
<dbReference type="InterPro" id="IPR003594">
    <property type="entry name" value="HATPase_dom"/>
</dbReference>
<keyword evidence="7" id="KW-0067">ATP-binding</keyword>
<keyword evidence="3" id="KW-0597">Phosphoprotein</keyword>
<organism evidence="13 14">
    <name type="scientific">Sphingobacterium athyrii</name>
    <dbReference type="NCBI Taxonomy" id="2152717"/>
    <lineage>
        <taxon>Bacteria</taxon>
        <taxon>Pseudomonadati</taxon>
        <taxon>Bacteroidota</taxon>
        <taxon>Sphingobacteriia</taxon>
        <taxon>Sphingobacteriales</taxon>
        <taxon>Sphingobacteriaceae</taxon>
        <taxon>Sphingobacterium</taxon>
    </lineage>
</organism>
<name>A0A363NVK6_9SPHI</name>
<keyword evidence="10" id="KW-1133">Transmembrane helix</keyword>
<dbReference type="InterPro" id="IPR005467">
    <property type="entry name" value="His_kinase_dom"/>
</dbReference>
<keyword evidence="10" id="KW-0812">Transmembrane</keyword>
<dbReference type="GO" id="GO:0000155">
    <property type="term" value="F:phosphorelay sensor kinase activity"/>
    <property type="evidence" value="ECO:0007669"/>
    <property type="project" value="InterPro"/>
</dbReference>
<evidence type="ECO:0000256" key="9">
    <source>
        <dbReference type="SAM" id="Coils"/>
    </source>
</evidence>
<dbReference type="Gene3D" id="1.25.40.10">
    <property type="entry name" value="Tetratricopeptide repeat domain"/>
    <property type="match status" value="1"/>
</dbReference>
<feature type="coiled-coil region" evidence="9">
    <location>
        <begin position="370"/>
        <end position="397"/>
    </location>
</feature>
<comment type="caution">
    <text evidence="13">The sequence shown here is derived from an EMBL/GenBank/DDBJ whole genome shotgun (WGS) entry which is preliminary data.</text>
</comment>
<dbReference type="GO" id="GO:0046983">
    <property type="term" value="F:protein dimerization activity"/>
    <property type="evidence" value="ECO:0007669"/>
    <property type="project" value="InterPro"/>
</dbReference>
<accession>A0A363NVK6</accession>
<evidence type="ECO:0000256" key="11">
    <source>
        <dbReference type="SAM" id="SignalP"/>
    </source>
</evidence>
<keyword evidence="4" id="KW-0808">Transferase</keyword>
<dbReference type="GO" id="GO:0016020">
    <property type="term" value="C:membrane"/>
    <property type="evidence" value="ECO:0007669"/>
    <property type="project" value="InterPro"/>
</dbReference>
<dbReference type="OrthoDB" id="9778366at2"/>
<dbReference type="SMART" id="SM00387">
    <property type="entry name" value="HATPase_c"/>
    <property type="match status" value="1"/>
</dbReference>
<dbReference type="Pfam" id="PF07730">
    <property type="entry name" value="HisKA_3"/>
    <property type="match status" value="1"/>
</dbReference>